<dbReference type="Pfam" id="PF19290">
    <property type="entry name" value="PmbA_TldD_2nd"/>
    <property type="match status" value="1"/>
</dbReference>
<dbReference type="Pfam" id="PF19289">
    <property type="entry name" value="PmbA_TldD_3rd"/>
    <property type="match status" value="1"/>
</dbReference>
<dbReference type="GO" id="GO:0006508">
    <property type="term" value="P:proteolysis"/>
    <property type="evidence" value="ECO:0007669"/>
    <property type="project" value="InterPro"/>
</dbReference>
<dbReference type="SUPFAM" id="SSF111283">
    <property type="entry name" value="Putative modulator of DNA gyrase, PmbA/TldD"/>
    <property type="match status" value="1"/>
</dbReference>
<evidence type="ECO:0000259" key="2">
    <source>
        <dbReference type="Pfam" id="PF01523"/>
    </source>
</evidence>
<evidence type="ECO:0000313" key="6">
    <source>
        <dbReference type="Proteomes" id="UP000554286"/>
    </source>
</evidence>
<organism evidence="5 6">
    <name type="scientific">Roseospira visakhapatnamensis</name>
    <dbReference type="NCBI Taxonomy" id="390880"/>
    <lineage>
        <taxon>Bacteria</taxon>
        <taxon>Pseudomonadati</taxon>
        <taxon>Pseudomonadota</taxon>
        <taxon>Alphaproteobacteria</taxon>
        <taxon>Rhodospirillales</taxon>
        <taxon>Rhodospirillaceae</taxon>
        <taxon>Roseospira</taxon>
    </lineage>
</organism>
<dbReference type="InterPro" id="IPR002510">
    <property type="entry name" value="Metalloprtase-TldD/E_N"/>
</dbReference>
<protein>
    <submittedName>
        <fullName evidence="5">PmbA protein</fullName>
    </submittedName>
</protein>
<feature type="domain" description="Metalloprotease TldD/E central" evidence="4">
    <location>
        <begin position="120"/>
        <end position="229"/>
    </location>
</feature>
<dbReference type="PANTHER" id="PTHR43421:SF1">
    <property type="entry name" value="METALLOPROTEASE PMBA"/>
    <property type="match status" value="1"/>
</dbReference>
<dbReference type="Gene3D" id="3.30.2290.10">
    <property type="entry name" value="PmbA/TldD superfamily"/>
    <property type="match status" value="1"/>
</dbReference>
<dbReference type="AlphaFoldDB" id="A0A7W6W989"/>
<dbReference type="Proteomes" id="UP000554286">
    <property type="component" value="Unassembled WGS sequence"/>
</dbReference>
<gene>
    <name evidence="5" type="ORF">GGD89_000817</name>
</gene>
<feature type="domain" description="Metalloprotease TldD/E N-terminal" evidence="2">
    <location>
        <begin position="28"/>
        <end position="92"/>
    </location>
</feature>
<sequence length="453" mass="47181">MTAAPAPCSLGLLEDLITRARRAGADAADAVLVDGVSLSVAWRMGALERLERAEGGDIGLRVLLGTRQAMVSSADRSSAALDDLVARAVAMARTVPDDPYCGLADPSQIVVDPPEIACRDPHEPSAETLTEMVRAAEDAARAVPGVTNSEGAEAGWSLTTVLQAASNGFAHAYDRTGASLAVSVIAGGGGSGGDGMERDYDYTAAVFREDLRDPAEVGRVAGERAARRLGSRRPRTLKAPVVFDPRVARTLVGHLLGAINGASIARGTSFLKDAMDSPVFPSGITITDDPHRPRGLRSRPCDGEGLATRPLDLIDAGRLTTWLLDLRSARQLGLASTGHATRGTASPPSPGASNVYLKPGTVTPAALMADIAEGLYVTELAGQGVNMITGDYSRGAAGFWIENGAITHPVSECTIAGTLRDMFRNTTAADDLVLRYGTDSPTLRVDGMTIAGE</sequence>
<dbReference type="InterPro" id="IPR035068">
    <property type="entry name" value="TldD/PmbA_N"/>
</dbReference>
<dbReference type="EMBL" id="JACIGK010000004">
    <property type="protein sequence ID" value="MBB4265202.1"/>
    <property type="molecule type" value="Genomic_DNA"/>
</dbReference>
<dbReference type="GO" id="GO:0008237">
    <property type="term" value="F:metallopeptidase activity"/>
    <property type="evidence" value="ECO:0007669"/>
    <property type="project" value="InterPro"/>
</dbReference>
<proteinExistence type="inferred from homology"/>
<dbReference type="InterPro" id="IPR045570">
    <property type="entry name" value="Metalloprtase-TldD/E_cen_dom"/>
</dbReference>
<dbReference type="Pfam" id="PF01523">
    <property type="entry name" value="PmbA_TldD_1st"/>
    <property type="match status" value="1"/>
</dbReference>
<evidence type="ECO:0000259" key="3">
    <source>
        <dbReference type="Pfam" id="PF19289"/>
    </source>
</evidence>
<dbReference type="InterPro" id="IPR045569">
    <property type="entry name" value="Metalloprtase-TldD/E_C"/>
</dbReference>
<dbReference type="GO" id="GO:0005829">
    <property type="term" value="C:cytosol"/>
    <property type="evidence" value="ECO:0007669"/>
    <property type="project" value="TreeGrafter"/>
</dbReference>
<comment type="caution">
    <text evidence="5">The sequence shown here is derived from an EMBL/GenBank/DDBJ whole genome shotgun (WGS) entry which is preliminary data.</text>
</comment>
<dbReference type="InterPro" id="IPR036059">
    <property type="entry name" value="TldD/PmbA_sf"/>
</dbReference>
<accession>A0A7W6W989</accession>
<feature type="domain" description="Metalloprotease TldD/E C-terminal" evidence="3">
    <location>
        <begin position="238"/>
        <end position="452"/>
    </location>
</feature>
<dbReference type="PANTHER" id="PTHR43421">
    <property type="entry name" value="METALLOPROTEASE PMBA"/>
    <property type="match status" value="1"/>
</dbReference>
<evidence type="ECO:0000313" key="5">
    <source>
        <dbReference type="EMBL" id="MBB4265202.1"/>
    </source>
</evidence>
<dbReference type="RefSeq" id="WP_184042824.1">
    <property type="nucleotide sequence ID" value="NZ_JACIGK010000004.1"/>
</dbReference>
<evidence type="ECO:0000259" key="4">
    <source>
        <dbReference type="Pfam" id="PF19290"/>
    </source>
</evidence>
<evidence type="ECO:0000256" key="1">
    <source>
        <dbReference type="ARBA" id="ARBA00005836"/>
    </source>
</evidence>
<dbReference type="InterPro" id="IPR047657">
    <property type="entry name" value="PmbA"/>
</dbReference>
<reference evidence="5 6" key="1">
    <citation type="submission" date="2020-08" db="EMBL/GenBank/DDBJ databases">
        <title>Genome sequencing of Purple Non-Sulfur Bacteria from various extreme environments.</title>
        <authorList>
            <person name="Mayer M."/>
        </authorList>
    </citation>
    <scope>NUCLEOTIDE SEQUENCE [LARGE SCALE GENOMIC DNA]</scope>
    <source>
        <strain evidence="5 6">JA131</strain>
    </source>
</reference>
<name>A0A7W6W989_9PROT</name>
<keyword evidence="6" id="KW-1185">Reference proteome</keyword>
<comment type="similarity">
    <text evidence="1">Belongs to the peptidase U62 family.</text>
</comment>